<dbReference type="PANTHER" id="PTHR35787">
    <property type="entry name" value="GLYCEROL UPTAKE OPERON ANTITERMINATOR REGULATORY PROTEIN"/>
    <property type="match status" value="1"/>
</dbReference>
<dbReference type="InterPro" id="IPR006699">
    <property type="entry name" value="GlpP"/>
</dbReference>
<dbReference type="EMBL" id="CP029487">
    <property type="protein sequence ID" value="QCT69986.1"/>
    <property type="molecule type" value="Genomic_DNA"/>
</dbReference>
<proteinExistence type="predicted"/>
<dbReference type="AlphaFoldDB" id="A0A4V1GLJ3"/>
<keyword evidence="2" id="KW-1185">Reference proteome</keyword>
<gene>
    <name evidence="1" type="ORF">CPZ25_001240</name>
</gene>
<dbReference type="PANTHER" id="PTHR35787:SF1">
    <property type="entry name" value="GLYCEROL UPTAKE OPERON ANTITERMINATOR REGULATORY PROTEIN"/>
    <property type="match status" value="1"/>
</dbReference>
<dbReference type="SUPFAM" id="SSF110391">
    <property type="entry name" value="GlpP-like"/>
    <property type="match status" value="1"/>
</dbReference>
<protein>
    <submittedName>
        <fullName evidence="1">Glycerol-3-phosphate responsive antiterminator</fullName>
    </submittedName>
</protein>
<dbReference type="Gene3D" id="3.20.20.70">
    <property type="entry name" value="Aldolase class I"/>
    <property type="match status" value="1"/>
</dbReference>
<accession>A0A4V1GLJ3</accession>
<reference evidence="1 2" key="1">
    <citation type="submission" date="2018-05" db="EMBL/GenBank/DDBJ databases">
        <title>Genome comparison of Eubacterium sp.</title>
        <authorList>
            <person name="Feng Y."/>
            <person name="Sanchez-Andrea I."/>
            <person name="Stams A.J.M."/>
            <person name="De Vos W.M."/>
        </authorList>
    </citation>
    <scope>NUCLEOTIDE SEQUENCE [LARGE SCALE GENOMIC DNA]</scope>
    <source>
        <strain evidence="1 2">YI</strain>
    </source>
</reference>
<name>A0A4V1GLJ3_EUBML</name>
<dbReference type="Pfam" id="PF04309">
    <property type="entry name" value="G3P_antiterm"/>
    <property type="match status" value="1"/>
</dbReference>
<sequence length="189" mass="21101">MITKEQMKTFKAYPVIAAVRTPENFRQALESKVRVLFMVGGDYFKAEKLIKEFKERNGLVFLHMDLIEGIGRDIGGIRYAVEHTGIDGVISTKSHILKLAAKENLITVHRIFLMDNQALESGINLFKASKPDIIELTPGLIPRIVRKVSNEFDQPVITSGLVSKPSDVKTMIQAGAMNIVCSCEALWNL</sequence>
<dbReference type="InterPro" id="IPR013785">
    <property type="entry name" value="Aldolase_TIM"/>
</dbReference>
<dbReference type="KEGG" id="emt:CPZ25_001240"/>
<dbReference type="GO" id="GO:0006071">
    <property type="term" value="P:glycerol metabolic process"/>
    <property type="evidence" value="ECO:0007669"/>
    <property type="project" value="InterPro"/>
</dbReference>
<dbReference type="GO" id="GO:0006355">
    <property type="term" value="P:regulation of DNA-templated transcription"/>
    <property type="evidence" value="ECO:0007669"/>
    <property type="project" value="InterPro"/>
</dbReference>
<dbReference type="PIRSF" id="PIRSF016897">
    <property type="entry name" value="GlpP"/>
    <property type="match status" value="1"/>
</dbReference>
<dbReference type="Proteomes" id="UP000218387">
    <property type="component" value="Chromosome"/>
</dbReference>
<organism evidence="1 2">
    <name type="scientific">Eubacterium maltosivorans</name>
    <dbReference type="NCBI Taxonomy" id="2041044"/>
    <lineage>
        <taxon>Bacteria</taxon>
        <taxon>Bacillati</taxon>
        <taxon>Bacillota</taxon>
        <taxon>Clostridia</taxon>
        <taxon>Eubacteriales</taxon>
        <taxon>Eubacteriaceae</taxon>
        <taxon>Eubacterium</taxon>
    </lineage>
</organism>
<dbReference type="RefSeq" id="WP_083336992.1">
    <property type="nucleotide sequence ID" value="NZ_CABJDW020000009.1"/>
</dbReference>
<evidence type="ECO:0000313" key="2">
    <source>
        <dbReference type="Proteomes" id="UP000218387"/>
    </source>
</evidence>
<evidence type="ECO:0000313" key="1">
    <source>
        <dbReference type="EMBL" id="QCT69986.1"/>
    </source>
</evidence>